<dbReference type="CTD" id="20243541"/>
<dbReference type="RefSeq" id="XP_009062998.1">
    <property type="nucleotide sequence ID" value="XM_009064750.1"/>
</dbReference>
<keyword evidence="3" id="KW-1185">Reference proteome</keyword>
<reference evidence="2 3" key="1">
    <citation type="journal article" date="2013" name="Nature">
        <title>Insights into bilaterian evolution from three spiralian genomes.</title>
        <authorList>
            <person name="Simakov O."/>
            <person name="Marletaz F."/>
            <person name="Cho S.J."/>
            <person name="Edsinger-Gonzales E."/>
            <person name="Havlak P."/>
            <person name="Hellsten U."/>
            <person name="Kuo D.H."/>
            <person name="Larsson T."/>
            <person name="Lv J."/>
            <person name="Arendt D."/>
            <person name="Savage R."/>
            <person name="Osoegawa K."/>
            <person name="de Jong P."/>
            <person name="Grimwood J."/>
            <person name="Chapman J.A."/>
            <person name="Shapiro H."/>
            <person name="Aerts A."/>
            <person name="Otillar R.P."/>
            <person name="Terry A.Y."/>
            <person name="Boore J.L."/>
            <person name="Grigoriev I.V."/>
            <person name="Lindberg D.R."/>
            <person name="Seaver E.C."/>
            <person name="Weisblat D.A."/>
            <person name="Putnam N.H."/>
            <person name="Rokhsar D.S."/>
        </authorList>
    </citation>
    <scope>NUCLEOTIDE SEQUENCE [LARGE SCALE GENOMIC DNA]</scope>
</reference>
<protein>
    <recommendedName>
        <fullName evidence="1">DUF5614 domain-containing protein</fullName>
    </recommendedName>
</protein>
<dbReference type="Pfam" id="PF18474">
    <property type="entry name" value="DUF5614"/>
    <property type="match status" value="1"/>
</dbReference>
<dbReference type="PANTHER" id="PTHR13379">
    <property type="entry name" value="UNCHARACTERIZED DUF1308"/>
    <property type="match status" value="1"/>
</dbReference>
<dbReference type="AlphaFoldDB" id="V4BBB5"/>
<dbReference type="InterPro" id="IPR041076">
    <property type="entry name" value="DUF5614"/>
</dbReference>
<dbReference type="PANTHER" id="PTHR13379:SF0">
    <property type="entry name" value="UPF0415 PROTEIN C7ORF25"/>
    <property type="match status" value="1"/>
</dbReference>
<gene>
    <name evidence="2" type="ORF">LOTGIDRAFT_176014</name>
</gene>
<accession>V4BBB5</accession>
<name>V4BBB5_LOTGI</name>
<evidence type="ECO:0000313" key="2">
    <source>
        <dbReference type="EMBL" id="ESO86314.1"/>
    </source>
</evidence>
<dbReference type="OrthoDB" id="441890at2759"/>
<organism evidence="2 3">
    <name type="scientific">Lottia gigantea</name>
    <name type="common">Giant owl limpet</name>
    <dbReference type="NCBI Taxonomy" id="225164"/>
    <lineage>
        <taxon>Eukaryota</taxon>
        <taxon>Metazoa</taxon>
        <taxon>Spiralia</taxon>
        <taxon>Lophotrochozoa</taxon>
        <taxon>Mollusca</taxon>
        <taxon>Gastropoda</taxon>
        <taxon>Patellogastropoda</taxon>
        <taxon>Lottioidea</taxon>
        <taxon>Lottiidae</taxon>
        <taxon>Lottia</taxon>
    </lineage>
</organism>
<proteinExistence type="predicted"/>
<evidence type="ECO:0000313" key="3">
    <source>
        <dbReference type="Proteomes" id="UP000030746"/>
    </source>
</evidence>
<dbReference type="Proteomes" id="UP000030746">
    <property type="component" value="Unassembled WGS sequence"/>
</dbReference>
<dbReference type="GeneID" id="20243541"/>
<dbReference type="EMBL" id="KB203099">
    <property type="protein sequence ID" value="ESO86314.1"/>
    <property type="molecule type" value="Genomic_DNA"/>
</dbReference>
<evidence type="ECO:0000259" key="1">
    <source>
        <dbReference type="Pfam" id="PF18474"/>
    </source>
</evidence>
<sequence>MATVFVVTEYFKKKINLKTKGGENAKSHLKSSNLSHYAGVIHAVQYLPDVIQVLQPFTSPNKSYSLLVDVVAGQGHMWVKVVARKAQALHLVWAGKGQFGERDLIEQADEYINCIEIHPINFLSPEIHFLFYNNVTNQMADELESKNIKVFGHRVDVEDDIKLKLKLNDFDKSCEEERKQLVMNEFLEICKNKTDFCESSEKNSRTHLPKDSAETCEKQTETLSELKAKKLQKCAETFTKNGLNIMKELLGVLPDLEGCSSTVGVSFCVYVHPARALTEMKEKTAQKSVDIF</sequence>
<feature type="domain" description="DUF5614" evidence="1">
    <location>
        <begin position="26"/>
        <end position="174"/>
    </location>
</feature>
<dbReference type="STRING" id="225164.V4BBB5"/>
<dbReference type="KEGG" id="lgi:LOTGIDRAFT_176014"/>
<dbReference type="HOGENOM" id="CLU_954054_0_0_1"/>